<evidence type="ECO:0000313" key="2">
    <source>
        <dbReference type="EMBL" id="SDB80634.1"/>
    </source>
</evidence>
<name>A0A1G6GF95_9ACTN</name>
<evidence type="ECO:0000256" key="1">
    <source>
        <dbReference type="SAM" id="MobiDB-lite"/>
    </source>
</evidence>
<protein>
    <submittedName>
        <fullName evidence="2">Uncharacterized protein</fullName>
    </submittedName>
</protein>
<dbReference type="EMBL" id="FMYF01000002">
    <property type="protein sequence ID" value="SDB80634.1"/>
    <property type="molecule type" value="Genomic_DNA"/>
</dbReference>
<dbReference type="AlphaFoldDB" id="A0A1G6GF95"/>
<sequence length="83" mass="8276">MLDCCGSSITGRAEVEAAGEGEADEDADGVEEEDADGVTDFEGEGDCGATLVEACGEDDDVLVVPDGAGELGWTYVVDGAGGE</sequence>
<feature type="compositionally biased region" description="Acidic residues" evidence="1">
    <location>
        <begin position="17"/>
        <end position="43"/>
    </location>
</feature>
<organism evidence="2 3">
    <name type="scientific">Raineyella antarctica</name>
    <dbReference type="NCBI Taxonomy" id="1577474"/>
    <lineage>
        <taxon>Bacteria</taxon>
        <taxon>Bacillati</taxon>
        <taxon>Actinomycetota</taxon>
        <taxon>Actinomycetes</taxon>
        <taxon>Propionibacteriales</taxon>
        <taxon>Propionibacteriaceae</taxon>
        <taxon>Raineyella</taxon>
    </lineage>
</organism>
<proteinExistence type="predicted"/>
<dbReference type="Proteomes" id="UP000199086">
    <property type="component" value="Unassembled WGS sequence"/>
</dbReference>
<evidence type="ECO:0000313" key="3">
    <source>
        <dbReference type="Proteomes" id="UP000199086"/>
    </source>
</evidence>
<feature type="region of interest" description="Disordered" evidence="1">
    <location>
        <begin position="1"/>
        <end position="43"/>
    </location>
</feature>
<keyword evidence="3" id="KW-1185">Reference proteome</keyword>
<dbReference type="STRING" id="1577474.GA0111570_102425"/>
<reference evidence="2 3" key="1">
    <citation type="submission" date="2016-06" db="EMBL/GenBank/DDBJ databases">
        <authorList>
            <person name="Olsen C.W."/>
            <person name="Carey S."/>
            <person name="Hinshaw L."/>
            <person name="Karasin A.I."/>
        </authorList>
    </citation>
    <scope>NUCLEOTIDE SEQUENCE [LARGE SCALE GENOMIC DNA]</scope>
    <source>
        <strain evidence="2 3">LZ-22</strain>
    </source>
</reference>
<accession>A0A1G6GF95</accession>
<gene>
    <name evidence="2" type="ORF">GA0111570_102425</name>
</gene>